<feature type="compositionally biased region" description="Polar residues" evidence="1">
    <location>
        <begin position="80"/>
        <end position="89"/>
    </location>
</feature>
<feature type="non-terminal residue" evidence="2">
    <location>
        <position position="1"/>
    </location>
</feature>
<name>A0AAQ3TXJ5_PASNO</name>
<organism evidence="2 3">
    <name type="scientific">Paspalum notatum var. saurae</name>
    <dbReference type="NCBI Taxonomy" id="547442"/>
    <lineage>
        <taxon>Eukaryota</taxon>
        <taxon>Viridiplantae</taxon>
        <taxon>Streptophyta</taxon>
        <taxon>Embryophyta</taxon>
        <taxon>Tracheophyta</taxon>
        <taxon>Spermatophyta</taxon>
        <taxon>Magnoliopsida</taxon>
        <taxon>Liliopsida</taxon>
        <taxon>Poales</taxon>
        <taxon>Poaceae</taxon>
        <taxon>PACMAD clade</taxon>
        <taxon>Panicoideae</taxon>
        <taxon>Andropogonodae</taxon>
        <taxon>Paspaleae</taxon>
        <taxon>Paspalinae</taxon>
        <taxon>Paspalum</taxon>
    </lineage>
</organism>
<dbReference type="Proteomes" id="UP001341281">
    <property type="component" value="Chromosome 06"/>
</dbReference>
<sequence>IWATVDNIHTTAFHLDSSSAKRYCIKTNHCDPHQSLLHEHRNCGKSCMKLPCPQNLSATCAATQKQLPPPDRNPQETHTAKNTNSIKIA</sequence>
<evidence type="ECO:0000256" key="1">
    <source>
        <dbReference type="SAM" id="MobiDB-lite"/>
    </source>
</evidence>
<evidence type="ECO:0000313" key="3">
    <source>
        <dbReference type="Proteomes" id="UP001341281"/>
    </source>
</evidence>
<gene>
    <name evidence="2" type="ORF">U9M48_026852</name>
</gene>
<reference evidence="2 3" key="1">
    <citation type="submission" date="2024-02" db="EMBL/GenBank/DDBJ databases">
        <title>High-quality chromosome-scale genome assembly of Pensacola bahiagrass (Paspalum notatum Flugge var. saurae).</title>
        <authorList>
            <person name="Vega J.M."/>
            <person name="Podio M."/>
            <person name="Orjuela J."/>
            <person name="Siena L.A."/>
            <person name="Pessino S.C."/>
            <person name="Combes M.C."/>
            <person name="Mariac C."/>
            <person name="Albertini E."/>
            <person name="Pupilli F."/>
            <person name="Ortiz J.P.A."/>
            <person name="Leblanc O."/>
        </authorList>
    </citation>
    <scope>NUCLEOTIDE SEQUENCE [LARGE SCALE GENOMIC DNA]</scope>
    <source>
        <strain evidence="2">R1</strain>
        <tissue evidence="2">Leaf</tissue>
    </source>
</reference>
<dbReference type="EMBL" id="CP144750">
    <property type="protein sequence ID" value="WVZ79250.1"/>
    <property type="molecule type" value="Genomic_DNA"/>
</dbReference>
<feature type="region of interest" description="Disordered" evidence="1">
    <location>
        <begin position="63"/>
        <end position="89"/>
    </location>
</feature>
<keyword evidence="3" id="KW-1185">Reference proteome</keyword>
<proteinExistence type="predicted"/>
<dbReference type="AlphaFoldDB" id="A0AAQ3TXJ5"/>
<accession>A0AAQ3TXJ5</accession>
<protein>
    <submittedName>
        <fullName evidence="2">Uncharacterized protein</fullName>
    </submittedName>
</protein>
<evidence type="ECO:0000313" key="2">
    <source>
        <dbReference type="EMBL" id="WVZ79250.1"/>
    </source>
</evidence>